<keyword evidence="3" id="KW-1185">Reference proteome</keyword>
<evidence type="ECO:0000313" key="2">
    <source>
        <dbReference type="EMBL" id="CCH55319.1"/>
    </source>
</evidence>
<evidence type="ECO:0000256" key="1">
    <source>
        <dbReference type="SAM" id="SignalP"/>
    </source>
</evidence>
<keyword evidence="1" id="KW-0732">Signal</keyword>
<dbReference type="AlphaFoldDB" id="I2GN41"/>
<dbReference type="EMBL" id="CAIT01000009">
    <property type="protein sequence ID" value="CCH55319.1"/>
    <property type="molecule type" value="Genomic_DNA"/>
</dbReference>
<proteinExistence type="predicted"/>
<accession>I2GN41</accession>
<evidence type="ECO:0000313" key="3">
    <source>
        <dbReference type="Proteomes" id="UP000009309"/>
    </source>
</evidence>
<dbReference type="STRING" id="1185876.BN8_04569"/>
<gene>
    <name evidence="2" type="ORF">BN8_04569</name>
</gene>
<reference evidence="2 3" key="1">
    <citation type="journal article" date="2012" name="J. Bacteriol.">
        <title>Genome Sequence of the Filamentous Bacterium Fibrisoma limi BUZ 3T.</title>
        <authorList>
            <person name="Filippini M."/>
            <person name="Qi W."/>
            <person name="Jaenicke S."/>
            <person name="Goesmann A."/>
            <person name="Smits T.H."/>
            <person name="Bagheri H.C."/>
        </authorList>
    </citation>
    <scope>NUCLEOTIDE SEQUENCE [LARGE SCALE GENOMIC DNA]</scope>
    <source>
        <strain evidence="3">BUZ 3T</strain>
    </source>
</reference>
<feature type="chain" id="PRO_5003660030" evidence="1">
    <location>
        <begin position="20"/>
        <end position="556"/>
    </location>
</feature>
<organism evidence="2 3">
    <name type="scientific">Fibrisoma limi BUZ 3</name>
    <dbReference type="NCBI Taxonomy" id="1185876"/>
    <lineage>
        <taxon>Bacteria</taxon>
        <taxon>Pseudomonadati</taxon>
        <taxon>Bacteroidota</taxon>
        <taxon>Cytophagia</taxon>
        <taxon>Cytophagales</taxon>
        <taxon>Spirosomataceae</taxon>
        <taxon>Fibrisoma</taxon>
    </lineage>
</organism>
<dbReference type="RefSeq" id="WP_009283887.1">
    <property type="nucleotide sequence ID" value="NZ_CAIT01000009.1"/>
</dbReference>
<feature type="signal peptide" evidence="1">
    <location>
        <begin position="1"/>
        <end position="19"/>
    </location>
</feature>
<dbReference type="OrthoDB" id="1185854at2"/>
<dbReference type="Proteomes" id="UP000009309">
    <property type="component" value="Unassembled WGS sequence"/>
</dbReference>
<comment type="caution">
    <text evidence="2">The sequence shown here is derived from an EMBL/GenBank/DDBJ whole genome shotgun (WGS) entry which is preliminary data.</text>
</comment>
<sequence length="556" mass="61517">MKTYYFASLLIFLATGMIAYGQANPDLSGSLRVVAAQLKPVKSSDKEFTQQLKSNGAQPYLAKIDVSEADKKGKKTDYVYELNLADIDPGSVKYAPKKDLMVISLKIVNNNDFVRVTENGQLRYDNTLTLYAENVDNARALTEALRQTPTAARKLLESRLNVGSSLTTLTDWLRKNVADATSGDESYRQTVALPDGVNPVKIRVTQQLTASKKTTEEVTDVNLGDLDPGEVKLGVTGKWVFIEAATRNRLNYIRHAEAGKPSNERSVRFYFADLEKAREGALVMQKLLPLAQQKQKEMAPVYRSSDDTQQRVVAATKAVGGVEQSLKPGCQTVLTVTEAGKTTEYRFDWANLNEKGVKTNASGKTFALELAMPTNQKYIEVWRNGQKQSYVGEIEIQVEDIETIRYLPDQLGKMILQCRENRKLGILTGSTDAKLTFIASKLAAVQTGRSTVTQQLDKAGGCTVKFTQNTNDGKKATDEQFEFSLGEIDPSAVELNTSGDEAYVQLTTRTKEKSIKAFKNGNPSNYVNSVRVFTNDIPTGMQLREGFRQAVEGCKK</sequence>
<name>I2GN41_9BACT</name>
<protein>
    <submittedName>
        <fullName evidence="2">Uncharacterized protein</fullName>
    </submittedName>
</protein>